<dbReference type="InterPro" id="IPR016024">
    <property type="entry name" value="ARM-type_fold"/>
</dbReference>
<feature type="compositionally biased region" description="Basic and acidic residues" evidence="1">
    <location>
        <begin position="19"/>
        <end position="46"/>
    </location>
</feature>
<dbReference type="RefSeq" id="WP_173132655.1">
    <property type="nucleotide sequence ID" value="NZ_CBCSGW010000003.1"/>
</dbReference>
<protein>
    <submittedName>
        <fullName evidence="2">Uncharacterized protein</fullName>
    </submittedName>
</protein>
<evidence type="ECO:0000313" key="2">
    <source>
        <dbReference type="EMBL" id="NRN66512.1"/>
    </source>
</evidence>
<dbReference type="SUPFAM" id="SSF48371">
    <property type="entry name" value="ARM repeat"/>
    <property type="match status" value="1"/>
</dbReference>
<organism evidence="2 3">
    <name type="scientific">Kibdelosporangium persicum</name>
    <dbReference type="NCBI Taxonomy" id="2698649"/>
    <lineage>
        <taxon>Bacteria</taxon>
        <taxon>Bacillati</taxon>
        <taxon>Actinomycetota</taxon>
        <taxon>Actinomycetes</taxon>
        <taxon>Pseudonocardiales</taxon>
        <taxon>Pseudonocardiaceae</taxon>
        <taxon>Kibdelosporangium</taxon>
    </lineage>
</organism>
<feature type="region of interest" description="Disordered" evidence="1">
    <location>
        <begin position="1"/>
        <end position="46"/>
    </location>
</feature>
<gene>
    <name evidence="2" type="ORF">GC106_37370</name>
</gene>
<name>A0ABX2F6J7_9PSEU</name>
<accession>A0ABX2F6J7</accession>
<dbReference type="EMBL" id="JAAATY010000010">
    <property type="protein sequence ID" value="NRN66512.1"/>
    <property type="molecule type" value="Genomic_DNA"/>
</dbReference>
<dbReference type="Proteomes" id="UP000763557">
    <property type="component" value="Unassembled WGS sequence"/>
</dbReference>
<sequence>MSDEEAAEAGAPDQQASEPAEKAADTGKKSTEHVNESEDPFGPDRRGFSEFYDRDYFRTDGPMRFVRTPIRHLHIGDVHYAFGRSGTVKSAAVREDYLDYICSRYVAVDRYDEMAAMLRDHRLLVLHGYPGSGRQTTAIVLLDALADGRVARFDDGQDAKSLTNDDFTEGWGYVLELDANSAASLTEPVLNKVRDLVRASGSWCVVIAELDGHRRDLADYAIPHRPPDKDKLLAAHIDKEIDLDDEDGLEARLIELAGTPRMRRALGPAPQPAEIADMAKLLVAHGHGQLTLEEVEAMATEAVGRQVAEWFTVLASTDADHLEGPLRLGAFRIALAVFNESPYTMVVEQGSDLVRHLKSLTSDDDEDAKKLSLFGDDHARTLPVCRAELFEGPLPFGSHAIPASQTRYCDDRYRAVVLSYVWQNHNNLRDAIAKWLLDLSEDARPEIWVRAAKAIGLFCSLDLHNAYTKLILPLLRTPSRAARKAHVAALALDQAARDERIADALRDRISYWRRNGTPRQKLTAAAVLGYHLGAATIDRTLEELRVLGTQSEQSDVFTDDHDQSLMHMASYSLANLLAFGQSRPVLRQLAEWSASDRQSLRALAWWALRHLIRWRGYDAGPVLTSTNGLKHVPRSRERWPLLLVLQDEEPDLREQIAGLLRWALRGRRSDYVARTLFGQWVRAAEASPACMTAFVDFVPTLVHNATDADRLRYLLTRLRRDWADPLDAGTAGQIEAALRKEAS</sequence>
<reference evidence="2 3" key="1">
    <citation type="submission" date="2020-01" db="EMBL/GenBank/DDBJ databases">
        <title>Kibdelosporangium persica a novel Actinomycetes from a hot desert in Iran.</title>
        <authorList>
            <person name="Safaei N."/>
            <person name="Zaburannyi N."/>
            <person name="Mueller R."/>
            <person name="Wink J."/>
        </authorList>
    </citation>
    <scope>NUCLEOTIDE SEQUENCE [LARGE SCALE GENOMIC DNA]</scope>
    <source>
        <strain evidence="2 3">4NS15</strain>
    </source>
</reference>
<keyword evidence="3" id="KW-1185">Reference proteome</keyword>
<proteinExistence type="predicted"/>
<evidence type="ECO:0000256" key="1">
    <source>
        <dbReference type="SAM" id="MobiDB-lite"/>
    </source>
</evidence>
<comment type="caution">
    <text evidence="2">The sequence shown here is derived from an EMBL/GenBank/DDBJ whole genome shotgun (WGS) entry which is preliminary data.</text>
</comment>
<evidence type="ECO:0000313" key="3">
    <source>
        <dbReference type="Proteomes" id="UP000763557"/>
    </source>
</evidence>